<dbReference type="GO" id="GO:0008713">
    <property type="term" value="F:ADP-heptose-lipopolysaccharide heptosyltransferase activity"/>
    <property type="evidence" value="ECO:0007669"/>
    <property type="project" value="TreeGrafter"/>
</dbReference>
<evidence type="ECO:0000256" key="2">
    <source>
        <dbReference type="ARBA" id="ARBA00022679"/>
    </source>
</evidence>
<gene>
    <name evidence="3" type="ORF">ZBT109_1178</name>
</gene>
<dbReference type="PANTHER" id="PTHR30160">
    <property type="entry name" value="TETRAACYLDISACCHARIDE 4'-KINASE-RELATED"/>
    <property type="match status" value="1"/>
</dbReference>
<dbReference type="Pfam" id="PF01075">
    <property type="entry name" value="Glyco_transf_9"/>
    <property type="match status" value="1"/>
</dbReference>
<keyword evidence="2 3" id="KW-0808">Transferase</keyword>
<dbReference type="InterPro" id="IPR002201">
    <property type="entry name" value="Glyco_trans_9"/>
</dbReference>
<evidence type="ECO:0000313" key="3">
    <source>
        <dbReference type="EMBL" id="BBG29938.1"/>
    </source>
</evidence>
<reference evidence="3 4" key="1">
    <citation type="submission" date="2018-09" db="EMBL/GenBank/DDBJ databases">
        <title>Zymobacter palmae IAM14233 (=T109) whole genome analysis.</title>
        <authorList>
            <person name="Yanase H."/>
        </authorList>
    </citation>
    <scope>NUCLEOTIDE SEQUENCE [LARGE SCALE GENOMIC DNA]</scope>
    <source>
        <strain evidence="3 4">IAM14233</strain>
    </source>
</reference>
<evidence type="ECO:0000313" key="4">
    <source>
        <dbReference type="Proteomes" id="UP000267342"/>
    </source>
</evidence>
<proteinExistence type="predicted"/>
<sequence>MLKDKQPMQNKKTLRMIKLGLFESLLDYQGLQHVPTTIKSAVIFVARHIGDTMAIYPVVRALQAAKVNSIILVVNPSSYAALAPLKTEGITLHLIDHERNKRAVIAAARKIRRTYGQVDLCVQAMMRNTTATLLFQRTLHAHCNIGLHHCTLHMYVPEVAKQAMAMLATEAPAPFCWAQLMKDAGIADVEARFELPIPQNIERHVRAQIAPYGPYFALNMDASRAIGSLNEETAVRLIQCISDVYGYSVIITCSPSGEEKARRVSQACPSAHIIAPPRSIYHSAAIIKHATAVISPDTSIIHIASAYNRPTLGIYRTEIKAWRPLADHNTVLVTGDDINAIDPAVFARALDEILPQNDVFTVK</sequence>
<keyword evidence="1" id="KW-0328">Glycosyltransferase</keyword>
<dbReference type="Proteomes" id="UP000267342">
    <property type="component" value="Chromosome"/>
</dbReference>
<dbReference type="KEGG" id="zpl:ZBT109_1178"/>
<dbReference type="PANTHER" id="PTHR30160:SF1">
    <property type="entry name" value="LIPOPOLYSACCHARIDE 1,2-N-ACETYLGLUCOSAMINETRANSFERASE-RELATED"/>
    <property type="match status" value="1"/>
</dbReference>
<dbReference type="GO" id="GO:0005829">
    <property type="term" value="C:cytosol"/>
    <property type="evidence" value="ECO:0007669"/>
    <property type="project" value="TreeGrafter"/>
</dbReference>
<keyword evidence="4" id="KW-1185">Reference proteome</keyword>
<dbReference type="EMBL" id="AP018933">
    <property type="protein sequence ID" value="BBG29938.1"/>
    <property type="molecule type" value="Genomic_DNA"/>
</dbReference>
<protein>
    <submittedName>
        <fullName evidence="3">ADP-heptose:LPS heptosyltransferase</fullName>
    </submittedName>
</protein>
<dbReference type="AlphaFoldDB" id="A0A348HE86"/>
<dbReference type="STRING" id="1123510.GCA_000620025_01432"/>
<name>A0A348HE86_9GAMM</name>
<organism evidence="3 4">
    <name type="scientific">Zymobacter palmae</name>
    <dbReference type="NCBI Taxonomy" id="33074"/>
    <lineage>
        <taxon>Bacteria</taxon>
        <taxon>Pseudomonadati</taxon>
        <taxon>Pseudomonadota</taxon>
        <taxon>Gammaproteobacteria</taxon>
        <taxon>Oceanospirillales</taxon>
        <taxon>Halomonadaceae</taxon>
        <taxon>Zymobacter group</taxon>
        <taxon>Zymobacter</taxon>
    </lineage>
</organism>
<dbReference type="SUPFAM" id="SSF53756">
    <property type="entry name" value="UDP-Glycosyltransferase/glycogen phosphorylase"/>
    <property type="match status" value="1"/>
</dbReference>
<accession>A0A348HE86</accession>
<evidence type="ECO:0000256" key="1">
    <source>
        <dbReference type="ARBA" id="ARBA00022676"/>
    </source>
</evidence>
<dbReference type="Gene3D" id="3.40.50.2000">
    <property type="entry name" value="Glycogen Phosphorylase B"/>
    <property type="match status" value="1"/>
</dbReference>
<dbReference type="InterPro" id="IPR051199">
    <property type="entry name" value="LPS_LOS_Heptosyltrfase"/>
</dbReference>
<dbReference type="GO" id="GO:0009244">
    <property type="term" value="P:lipopolysaccharide core region biosynthetic process"/>
    <property type="evidence" value="ECO:0007669"/>
    <property type="project" value="TreeGrafter"/>
</dbReference>